<evidence type="ECO:0000259" key="5">
    <source>
        <dbReference type="PROSITE" id="PS51891"/>
    </source>
</evidence>
<dbReference type="PANTHER" id="PTHR33337:SF39">
    <property type="entry name" value="DUF636 DOMAIN PROTEIN (AFU_ORTHOLOGUE AFUA_6G11530)"/>
    <property type="match status" value="1"/>
</dbReference>
<dbReference type="Gene3D" id="3.90.1590.10">
    <property type="entry name" value="glutathione-dependent formaldehyde- activating enzyme (gfa)"/>
    <property type="match status" value="1"/>
</dbReference>
<evidence type="ECO:0000256" key="1">
    <source>
        <dbReference type="ARBA" id="ARBA00005495"/>
    </source>
</evidence>
<dbReference type="Proteomes" id="UP000293652">
    <property type="component" value="Unassembled WGS sequence"/>
</dbReference>
<dbReference type="PANTHER" id="PTHR33337">
    <property type="entry name" value="GFA DOMAIN-CONTAINING PROTEIN"/>
    <property type="match status" value="1"/>
</dbReference>
<dbReference type="Pfam" id="PF04828">
    <property type="entry name" value="GFA"/>
    <property type="match status" value="1"/>
</dbReference>
<dbReference type="PROSITE" id="PS51891">
    <property type="entry name" value="CENP_V_GFA"/>
    <property type="match status" value="1"/>
</dbReference>
<feature type="domain" description="CENP-V/GFA" evidence="5">
    <location>
        <begin position="7"/>
        <end position="113"/>
    </location>
</feature>
<protein>
    <submittedName>
        <fullName evidence="6">GFA family protein</fullName>
    </submittedName>
</protein>
<evidence type="ECO:0000313" key="7">
    <source>
        <dbReference type="Proteomes" id="UP000293652"/>
    </source>
</evidence>
<dbReference type="InterPro" id="IPR011057">
    <property type="entry name" value="Mss4-like_sf"/>
</dbReference>
<dbReference type="SUPFAM" id="SSF51316">
    <property type="entry name" value="Mss4-like"/>
    <property type="match status" value="1"/>
</dbReference>
<comment type="caution">
    <text evidence="6">The sequence shown here is derived from an EMBL/GenBank/DDBJ whole genome shotgun (WGS) entry which is preliminary data.</text>
</comment>
<dbReference type="InterPro" id="IPR006913">
    <property type="entry name" value="CENP-V/GFA"/>
</dbReference>
<reference evidence="6 7" key="1">
    <citation type="submission" date="2019-02" db="EMBL/GenBank/DDBJ databases">
        <title>The genomic architecture of introgression among sibling species of bacteria.</title>
        <authorList>
            <person name="Cavassim M.I.A."/>
            <person name="Moeskjaer S."/>
            <person name="Moslemi C."/>
            <person name="Fields B."/>
            <person name="Bachmann A."/>
            <person name="Vilhjalmsson B."/>
            <person name="Schierup M.H."/>
            <person name="Young J.P.W."/>
            <person name="Andersen S.U."/>
        </authorList>
    </citation>
    <scope>NUCLEOTIDE SEQUENCE [LARGE SCALE GENOMIC DNA]</scope>
    <source>
        <strain evidence="6 7">SM145A</strain>
    </source>
</reference>
<dbReference type="AlphaFoldDB" id="A0A4Q8XWD0"/>
<evidence type="ECO:0000256" key="4">
    <source>
        <dbReference type="ARBA" id="ARBA00023239"/>
    </source>
</evidence>
<keyword evidence="4" id="KW-0456">Lyase</keyword>
<accession>A0A4Q8XWD0</accession>
<organism evidence="6 7">
    <name type="scientific">Rhizobium leguminosarum</name>
    <dbReference type="NCBI Taxonomy" id="384"/>
    <lineage>
        <taxon>Bacteria</taxon>
        <taxon>Pseudomonadati</taxon>
        <taxon>Pseudomonadota</taxon>
        <taxon>Alphaproteobacteria</taxon>
        <taxon>Hyphomicrobiales</taxon>
        <taxon>Rhizobiaceae</taxon>
        <taxon>Rhizobium/Agrobacterium group</taxon>
        <taxon>Rhizobium</taxon>
    </lineage>
</organism>
<evidence type="ECO:0000256" key="2">
    <source>
        <dbReference type="ARBA" id="ARBA00022723"/>
    </source>
</evidence>
<keyword evidence="3" id="KW-0862">Zinc</keyword>
<evidence type="ECO:0000313" key="6">
    <source>
        <dbReference type="EMBL" id="TAX71060.1"/>
    </source>
</evidence>
<proteinExistence type="inferred from homology"/>
<evidence type="ECO:0000256" key="3">
    <source>
        <dbReference type="ARBA" id="ARBA00022833"/>
    </source>
</evidence>
<keyword evidence="2" id="KW-0479">Metal-binding</keyword>
<dbReference type="RefSeq" id="WP_130749463.1">
    <property type="nucleotide sequence ID" value="NZ_SIPC01000001.1"/>
</dbReference>
<dbReference type="GO" id="GO:0046872">
    <property type="term" value="F:metal ion binding"/>
    <property type="evidence" value="ECO:0007669"/>
    <property type="project" value="UniProtKB-KW"/>
</dbReference>
<dbReference type="GO" id="GO:0016846">
    <property type="term" value="F:carbon-sulfur lyase activity"/>
    <property type="evidence" value="ECO:0007669"/>
    <property type="project" value="InterPro"/>
</dbReference>
<dbReference type="EMBL" id="SIPC01000001">
    <property type="protein sequence ID" value="TAX71060.1"/>
    <property type="molecule type" value="Genomic_DNA"/>
</dbReference>
<name>A0A4Q8XWD0_RHILE</name>
<sequence>MPVEATRTGGCLCGAVRYEVRGEPYQSGLCHCKTCRKITGSAFSATANWQRRQFQMSGEISTFDKRSFCPACGSRLFFLFDDDVEVFLGTLDEAPYAISPMVEVWNIRREPWLAPVVGAALHEGNEIASGKAD</sequence>
<gene>
    <name evidence="6" type="ORF">ELI03_04600</name>
</gene>
<comment type="similarity">
    <text evidence="1">Belongs to the Gfa family.</text>
</comment>